<keyword evidence="2" id="KW-1185">Reference proteome</keyword>
<organism evidence="1 2">
    <name type="scientific">Pyropia yezoensis</name>
    <name type="common">Susabi-nori</name>
    <name type="synonym">Porphyra yezoensis</name>
    <dbReference type="NCBI Taxonomy" id="2788"/>
    <lineage>
        <taxon>Eukaryota</taxon>
        <taxon>Rhodophyta</taxon>
        <taxon>Bangiophyceae</taxon>
        <taxon>Bangiales</taxon>
        <taxon>Bangiaceae</taxon>
        <taxon>Pyropia</taxon>
    </lineage>
</organism>
<reference evidence="1" key="1">
    <citation type="submission" date="2019-11" db="EMBL/GenBank/DDBJ databases">
        <title>Nori genome reveals adaptations in red seaweeds to the harsh intertidal environment.</title>
        <authorList>
            <person name="Wang D."/>
            <person name="Mao Y."/>
        </authorList>
    </citation>
    <scope>NUCLEOTIDE SEQUENCE</scope>
    <source>
        <tissue evidence="1">Gametophyte</tissue>
    </source>
</reference>
<dbReference type="EMBL" id="CM020620">
    <property type="protein sequence ID" value="KAK1868324.1"/>
    <property type="molecule type" value="Genomic_DNA"/>
</dbReference>
<proteinExistence type="predicted"/>
<evidence type="ECO:0000313" key="2">
    <source>
        <dbReference type="Proteomes" id="UP000798662"/>
    </source>
</evidence>
<protein>
    <submittedName>
        <fullName evidence="1">Uncharacterized protein</fullName>
    </submittedName>
</protein>
<evidence type="ECO:0000313" key="1">
    <source>
        <dbReference type="EMBL" id="KAK1868324.1"/>
    </source>
</evidence>
<comment type="caution">
    <text evidence="1">The sequence shown here is derived from an EMBL/GenBank/DDBJ whole genome shotgun (WGS) entry which is preliminary data.</text>
</comment>
<name>A0ACC3CDH0_PYRYE</name>
<dbReference type="Proteomes" id="UP000798662">
    <property type="component" value="Chromosome 3"/>
</dbReference>
<gene>
    <name evidence="1" type="ORF">I4F81_010813</name>
</gene>
<accession>A0ACC3CDH0</accession>
<sequence>MSSGVGGDEGTPSYGGGGRGPGPSTRPAGVGLASMNAPGQTGAGTLPRSSVPVPVYAASAAGAPPADNAAMDAIAVSPVNGGSEPFESTLAPPEMRYGPAGQKRGWVLKKGKFLDRDGMFFMHRKNRLLVLDGAKLSCFKKEEDEAPEYDISLPHAKVEGDRSHLDISVSLPHRSETYHLENPAEYDEWLRLLVSASKSSIKDYYALVAVLGEGHFGRVLLAKDRRTFERFAVKVIRKSRTQTRSQLHIQRELEILRQVNHQNVVRLYDLFDTEEKIYIVLEYMPGGALFSIIAEHKTFSEQHAASIMRDILHGLAYLHARNIVHRDLKPDNLLCTSNTWPFNVKLADFGLSNILQDGGDRLMSKVGTPLYCSPEVLTADSYDEKVDLWAAGVLLYELLTGVRPFNSSHTRTVINMIIEGRMSYPDALWSHISPEAQHAVKWLLTRDPSARPSAAQALTHPWIAGTCGGSVGEMPIKNDLSSLRGTRGVPPPMASSAAGPAGGGPYGFGDPQMHAQAAAAAMATAQAQYAAAAQAQHTAAAQAQHAAAMQQASQQQAAADQQAAAAAAAAAAAGRYPMQPPEMRPPH</sequence>